<keyword evidence="8" id="KW-0914">Notch signaling pathway</keyword>
<keyword evidence="17" id="KW-0539">Nucleus</keyword>
<dbReference type="Gene3D" id="2.60.40.10">
    <property type="entry name" value="Immunoglobulins"/>
    <property type="match status" value="1"/>
</dbReference>
<feature type="compositionally biased region" description="Basic and acidic residues" evidence="19">
    <location>
        <begin position="949"/>
        <end position="960"/>
    </location>
</feature>
<feature type="chain" id="PRO_5043949192" evidence="21">
    <location>
        <begin position="24"/>
        <end position="1094"/>
    </location>
</feature>
<dbReference type="GO" id="GO:0005509">
    <property type="term" value="F:calcium ion binding"/>
    <property type="evidence" value="ECO:0007669"/>
    <property type="project" value="InterPro"/>
</dbReference>
<dbReference type="SUPFAM" id="SSF57196">
    <property type="entry name" value="EGF/Laminin"/>
    <property type="match status" value="2"/>
</dbReference>
<dbReference type="CDD" id="cd00054">
    <property type="entry name" value="EGF_CA"/>
    <property type="match status" value="1"/>
</dbReference>
<dbReference type="Gene3D" id="4.10.470.20">
    <property type="match status" value="1"/>
</dbReference>
<dbReference type="InterPro" id="IPR035993">
    <property type="entry name" value="Notch-like_dom_sf"/>
</dbReference>
<evidence type="ECO:0000256" key="2">
    <source>
        <dbReference type="ARBA" id="ARBA00004251"/>
    </source>
</evidence>
<dbReference type="PROSITE" id="PS50026">
    <property type="entry name" value="EGF_3"/>
    <property type="match status" value="4"/>
</dbReference>
<feature type="region of interest" description="Disordered" evidence="19">
    <location>
        <begin position="25"/>
        <end position="44"/>
    </location>
</feature>
<evidence type="ECO:0000256" key="7">
    <source>
        <dbReference type="ARBA" id="ARBA00022782"/>
    </source>
</evidence>
<feature type="disulfide bond" evidence="18">
    <location>
        <begin position="297"/>
        <end position="306"/>
    </location>
</feature>
<keyword evidence="11" id="KW-0040">ANK repeat</keyword>
<keyword evidence="6" id="KW-0677">Repeat</keyword>
<dbReference type="SMART" id="SM00179">
    <property type="entry name" value="EGF_CA"/>
    <property type="match status" value="1"/>
</dbReference>
<keyword evidence="4 20" id="KW-0812">Transmembrane</keyword>
<dbReference type="PANTHER" id="PTHR24049:SF22">
    <property type="entry name" value="DROSOPHILA CRUMBS HOMOLOG"/>
    <property type="match status" value="1"/>
</dbReference>
<organism evidence="22">
    <name type="scientific">Magallana gigas</name>
    <name type="common">Pacific oyster</name>
    <name type="synonym">Crassostrea gigas</name>
    <dbReference type="NCBI Taxonomy" id="29159"/>
    <lineage>
        <taxon>Eukaryota</taxon>
        <taxon>Metazoa</taxon>
        <taxon>Spiralia</taxon>
        <taxon>Lophotrochozoa</taxon>
        <taxon>Mollusca</taxon>
        <taxon>Bivalvia</taxon>
        <taxon>Autobranchia</taxon>
        <taxon>Pteriomorphia</taxon>
        <taxon>Ostreida</taxon>
        <taxon>Ostreoidea</taxon>
        <taxon>Ostreidae</taxon>
        <taxon>Magallana</taxon>
    </lineage>
</organism>
<dbReference type="InterPro" id="IPR000742">
    <property type="entry name" value="EGF"/>
</dbReference>
<feature type="disulfide bond" evidence="18">
    <location>
        <begin position="261"/>
        <end position="270"/>
    </location>
</feature>
<evidence type="ECO:0000256" key="12">
    <source>
        <dbReference type="ARBA" id="ARBA00023136"/>
    </source>
</evidence>
<evidence type="ECO:0000256" key="9">
    <source>
        <dbReference type="ARBA" id="ARBA00022989"/>
    </source>
</evidence>
<keyword evidence="14" id="KW-0010">Activator</keyword>
<dbReference type="GO" id="GO:0030154">
    <property type="term" value="P:cell differentiation"/>
    <property type="evidence" value="ECO:0007669"/>
    <property type="project" value="UniProtKB-KW"/>
</dbReference>
<evidence type="ECO:0000256" key="14">
    <source>
        <dbReference type="ARBA" id="ARBA00023159"/>
    </source>
</evidence>
<evidence type="ECO:0000313" key="22">
    <source>
        <dbReference type="EMBL" id="EKC40861.1"/>
    </source>
</evidence>
<evidence type="ECO:0000256" key="18">
    <source>
        <dbReference type="PROSITE-ProRule" id="PRU00076"/>
    </source>
</evidence>
<evidence type="ECO:0000256" key="16">
    <source>
        <dbReference type="ARBA" id="ARBA00023180"/>
    </source>
</evidence>
<evidence type="ECO:0000256" key="13">
    <source>
        <dbReference type="ARBA" id="ARBA00023157"/>
    </source>
</evidence>
<dbReference type="Gene3D" id="2.10.25.10">
    <property type="entry name" value="Laminin"/>
    <property type="match status" value="3"/>
</dbReference>
<dbReference type="GO" id="GO:0032991">
    <property type="term" value="C:protein-containing complex"/>
    <property type="evidence" value="ECO:0007669"/>
    <property type="project" value="TreeGrafter"/>
</dbReference>
<evidence type="ECO:0000256" key="17">
    <source>
        <dbReference type="ARBA" id="ARBA00023242"/>
    </source>
</evidence>
<dbReference type="InterPro" id="IPR013783">
    <property type="entry name" value="Ig-like_fold"/>
</dbReference>
<keyword evidence="5 21" id="KW-0732">Signal</keyword>
<dbReference type="InterPro" id="IPR000152">
    <property type="entry name" value="EGF-type_Asp/Asn_hydroxyl_site"/>
</dbReference>
<dbReference type="GO" id="GO:0007157">
    <property type="term" value="P:heterophilic cell-cell adhesion via plasma membrane cell adhesion molecules"/>
    <property type="evidence" value="ECO:0007669"/>
    <property type="project" value="TreeGrafter"/>
</dbReference>
<dbReference type="Pfam" id="PF00008">
    <property type="entry name" value="EGF"/>
    <property type="match status" value="1"/>
</dbReference>
<evidence type="ECO:0000256" key="6">
    <source>
        <dbReference type="ARBA" id="ARBA00022737"/>
    </source>
</evidence>
<dbReference type="PROSITE" id="PS01186">
    <property type="entry name" value="EGF_2"/>
    <property type="match status" value="2"/>
</dbReference>
<evidence type="ECO:0000256" key="21">
    <source>
        <dbReference type="SAM" id="SignalP"/>
    </source>
</evidence>
<dbReference type="HOGENOM" id="CLU_284163_0_0_1"/>
<feature type="disulfide bond" evidence="18">
    <location>
        <begin position="339"/>
        <end position="348"/>
    </location>
</feature>
<evidence type="ECO:0000256" key="10">
    <source>
        <dbReference type="ARBA" id="ARBA00023015"/>
    </source>
</evidence>
<feature type="region of interest" description="Disordered" evidence="19">
    <location>
        <begin position="949"/>
        <end position="1013"/>
    </location>
</feature>
<reference evidence="22" key="1">
    <citation type="journal article" date="2012" name="Nature">
        <title>The oyster genome reveals stress adaptation and complexity of shell formation.</title>
        <authorList>
            <person name="Zhang G."/>
            <person name="Fang X."/>
            <person name="Guo X."/>
            <person name="Li L."/>
            <person name="Luo R."/>
            <person name="Xu F."/>
            <person name="Yang P."/>
            <person name="Zhang L."/>
            <person name="Wang X."/>
            <person name="Qi H."/>
            <person name="Xiong Z."/>
            <person name="Que H."/>
            <person name="Xie Y."/>
            <person name="Holland P.W."/>
            <person name="Paps J."/>
            <person name="Zhu Y."/>
            <person name="Wu F."/>
            <person name="Chen Y."/>
            <person name="Wang J."/>
            <person name="Peng C."/>
            <person name="Meng J."/>
            <person name="Yang L."/>
            <person name="Liu J."/>
            <person name="Wen B."/>
            <person name="Zhang N."/>
            <person name="Huang Z."/>
            <person name="Zhu Q."/>
            <person name="Feng Y."/>
            <person name="Mount A."/>
            <person name="Hedgecock D."/>
            <person name="Xu Z."/>
            <person name="Liu Y."/>
            <person name="Domazet-Loso T."/>
            <person name="Du Y."/>
            <person name="Sun X."/>
            <person name="Zhang S."/>
            <person name="Liu B."/>
            <person name="Cheng P."/>
            <person name="Jiang X."/>
            <person name="Li J."/>
            <person name="Fan D."/>
            <person name="Wang W."/>
            <person name="Fu W."/>
            <person name="Wang T."/>
            <person name="Wang B."/>
            <person name="Zhang J."/>
            <person name="Peng Z."/>
            <person name="Li Y."/>
            <person name="Li N."/>
            <person name="Wang J."/>
            <person name="Chen M."/>
            <person name="He Y."/>
            <person name="Tan F."/>
            <person name="Song X."/>
            <person name="Zheng Q."/>
            <person name="Huang R."/>
            <person name="Yang H."/>
            <person name="Du X."/>
            <person name="Chen L."/>
            <person name="Yang M."/>
            <person name="Gaffney P.M."/>
            <person name="Wang S."/>
            <person name="Luo L."/>
            <person name="She Z."/>
            <person name="Ming Y."/>
            <person name="Huang W."/>
            <person name="Zhang S."/>
            <person name="Huang B."/>
            <person name="Zhang Y."/>
            <person name="Qu T."/>
            <person name="Ni P."/>
            <person name="Miao G."/>
            <person name="Wang J."/>
            <person name="Wang Q."/>
            <person name="Steinberg C.E."/>
            <person name="Wang H."/>
            <person name="Li N."/>
            <person name="Qian L."/>
            <person name="Zhang G."/>
            <person name="Li Y."/>
            <person name="Yang H."/>
            <person name="Liu X."/>
            <person name="Wang J."/>
            <person name="Yin Y."/>
            <person name="Wang J."/>
        </authorList>
    </citation>
    <scope>NUCLEOTIDE SEQUENCE [LARGE SCALE GENOMIC DNA]</scope>
    <source>
        <strain evidence="22">05x7-T-G4-1.051#20</strain>
    </source>
</reference>
<evidence type="ECO:0000256" key="8">
    <source>
        <dbReference type="ARBA" id="ARBA00022976"/>
    </source>
</evidence>
<evidence type="ECO:0000256" key="4">
    <source>
        <dbReference type="ARBA" id="ARBA00022692"/>
    </source>
</evidence>
<dbReference type="InterPro" id="IPR026891">
    <property type="entry name" value="Fn3-like"/>
</dbReference>
<dbReference type="PROSITE" id="PS50258">
    <property type="entry name" value="LNR"/>
    <property type="match status" value="1"/>
</dbReference>
<comment type="caution">
    <text evidence="18">Lacks conserved residue(s) required for the propagation of feature annotation.</text>
</comment>
<evidence type="ECO:0000256" key="1">
    <source>
        <dbReference type="ARBA" id="ARBA00004123"/>
    </source>
</evidence>
<dbReference type="PANTHER" id="PTHR24049">
    <property type="entry name" value="CRUMBS FAMILY MEMBER"/>
    <property type="match status" value="1"/>
</dbReference>
<keyword evidence="7" id="KW-0221">Differentiation</keyword>
<dbReference type="AlphaFoldDB" id="K1S0U1"/>
<dbReference type="SUPFAM" id="SSF90193">
    <property type="entry name" value="Notch domain"/>
    <property type="match status" value="1"/>
</dbReference>
<dbReference type="SMART" id="SM00004">
    <property type="entry name" value="NL"/>
    <property type="match status" value="1"/>
</dbReference>
<keyword evidence="16" id="KW-0325">Glycoprotein</keyword>
<evidence type="ECO:0000256" key="5">
    <source>
        <dbReference type="ARBA" id="ARBA00022729"/>
    </source>
</evidence>
<keyword evidence="12 20" id="KW-0472">Membrane</keyword>
<dbReference type="GO" id="GO:0045197">
    <property type="term" value="P:establishment or maintenance of epithelial cell apical/basal polarity"/>
    <property type="evidence" value="ECO:0007669"/>
    <property type="project" value="TreeGrafter"/>
</dbReference>
<feature type="compositionally biased region" description="Basic and acidic residues" evidence="19">
    <location>
        <begin position="1029"/>
        <end position="1044"/>
    </location>
</feature>
<comment type="subcellular location">
    <subcellularLocation>
        <location evidence="2">Cell membrane</location>
        <topology evidence="2">Single-pass type I membrane protein</topology>
    </subcellularLocation>
    <subcellularLocation>
        <location evidence="1">Nucleus</location>
    </subcellularLocation>
</comment>
<dbReference type="SMART" id="SM01217">
    <property type="entry name" value="Fn3_like"/>
    <property type="match status" value="1"/>
</dbReference>
<dbReference type="Gene3D" id="2.170.300.10">
    <property type="entry name" value="Tie2 ligand-binding domain superfamily"/>
    <property type="match status" value="1"/>
</dbReference>
<feature type="disulfide bond" evidence="18">
    <location>
        <begin position="445"/>
        <end position="454"/>
    </location>
</feature>
<feature type="transmembrane region" description="Helical" evidence="20">
    <location>
        <begin position="889"/>
        <end position="911"/>
    </location>
</feature>
<proteinExistence type="predicted"/>
<dbReference type="GO" id="GO:0005886">
    <property type="term" value="C:plasma membrane"/>
    <property type="evidence" value="ECO:0007669"/>
    <property type="project" value="UniProtKB-SubCell"/>
</dbReference>
<feature type="compositionally biased region" description="Basic and acidic residues" evidence="19">
    <location>
        <begin position="27"/>
        <end position="42"/>
    </location>
</feature>
<keyword evidence="9 20" id="KW-1133">Transmembrane helix</keyword>
<feature type="disulfide bond" evidence="18">
    <location>
        <begin position="276"/>
        <end position="286"/>
    </location>
</feature>
<evidence type="ECO:0000256" key="15">
    <source>
        <dbReference type="ARBA" id="ARBA00023163"/>
    </source>
</evidence>
<feature type="signal peptide" evidence="21">
    <location>
        <begin position="1"/>
        <end position="23"/>
    </location>
</feature>
<sequence length="1094" mass="117300">MQSRHYLLCIATTVLGICTLTASSSPFDRDSPSSLTESDHKGSAPASPFVFSDLVISPSMLQVDQLVNVNVSFKITNTGNRDGDAIAEMYTSWMNATASRPISKLDGFERYSVKKGTSVSGSMTISSKQLQLNDAVKGWTVEPGTITIFVGGQQPNQHNLGRSNIINGTLLLYDGHRNSAGTSVQTLTCPPGFQSTILGTCADTNECQGSAPCTKGTCVNTNGNHYCDDSQSIDMNNRTVCGSVTCNNFANCVNNTNTCICQPGYTGPTCSVQLSCDKMCRNNGTCDFQGIEEVCICSEGFTGSECQYSLNICNQSQSVCLNNGTCAFGQFDSFPSCSCSGSYEGLFCEASNCSTLCYPSNKDASCGGSCPCNSTYYGDSCQYTTCSCENGGVSVPDDVASCRCVCPEGTSGANCSVSTVNECRSSPCQNGGTCMDEIGYYTCKCPPEYSGYNCDKRCELDRNCLWKDCMQCKNKFGDGVCDSECNIELCLFDGFDCYNGSASVCNGTYPNGTKVLDLPDKCMGLYDDNICVSNETTAEVLCRIQACGSDGLDCLDNKRSSSNIIGVLVVDFILKNNGITDEAVLNDSTPTLFGKLLPYSLSSYQGFPAFFVRRQTTDSFSPGTGSMMVNPYPDFFTSLKYRVYYNVANQPNCSSSSTFPCWTDITSVSRYVALTATSLLSTYIDSFTELFTCTEGYYGSRCAMNCSSMCQSNSAGRTCEMDTGKCISGCSSNSYTGDNCDIMCASNCLGSCSNTDGVCALTSNNTRCKAGYQGFYCNETCSSITYGIDCAFNCSTNCKTGTCDTMTGYCTCKPGYSQTDPMCRTDCSDYTYGTGCNEKCSTNCASVCDKTNGTCTPCKAGYEGMYCTVKSKSDAATLADPTSDMQSTIIAAIIIIVCLLALAVIIAVILWRRNQGSEYELNEVEPLSTKKLNGENGNAFEMQEKIDTTATLENEKRPDAEDTPLLEQTDKVYTGDAAQTNPTESSKSDRSSSSSSTESTKNNDAGDSDAINNGGILKLDFKYIDVESKENSLEDVRDTEKDESTTETGGEGNVTGDVNTGTRIESETAGKTMETGRSNSYLETDIDTAHKNGE</sequence>
<dbReference type="InParanoid" id="K1S0U1"/>
<dbReference type="EMBL" id="JH817076">
    <property type="protein sequence ID" value="EKC40861.1"/>
    <property type="molecule type" value="Genomic_DNA"/>
</dbReference>
<protein>
    <submittedName>
        <fullName evidence="22">Neurogenic locus Notch protein</fullName>
    </submittedName>
</protein>
<dbReference type="SMART" id="SM00181">
    <property type="entry name" value="EGF"/>
    <property type="match status" value="7"/>
</dbReference>
<gene>
    <name evidence="22" type="ORF">CGI_10004834</name>
</gene>
<dbReference type="Pfam" id="PF00066">
    <property type="entry name" value="Notch"/>
    <property type="match status" value="1"/>
</dbReference>
<keyword evidence="3 18" id="KW-0245">EGF-like domain</keyword>
<keyword evidence="13 18" id="KW-1015">Disulfide bond</keyword>
<feature type="disulfide bond" evidence="18">
    <location>
        <begin position="320"/>
        <end position="337"/>
    </location>
</feature>
<accession>K1S0U1</accession>
<evidence type="ECO:0000256" key="3">
    <source>
        <dbReference type="ARBA" id="ARBA00022536"/>
    </source>
</evidence>
<evidence type="ECO:0000256" key="19">
    <source>
        <dbReference type="SAM" id="MobiDB-lite"/>
    </source>
</evidence>
<dbReference type="InterPro" id="IPR001881">
    <property type="entry name" value="EGF-like_Ca-bd_dom"/>
</dbReference>
<dbReference type="GO" id="GO:0005634">
    <property type="term" value="C:nucleus"/>
    <property type="evidence" value="ECO:0007669"/>
    <property type="project" value="UniProtKB-SubCell"/>
</dbReference>
<feature type="region of interest" description="Disordered" evidence="19">
    <location>
        <begin position="1029"/>
        <end position="1094"/>
    </location>
</feature>
<name>K1S0U1_MAGGI</name>
<keyword evidence="10" id="KW-0805">Transcription regulation</keyword>
<dbReference type="FunFam" id="2.10.25.10:FF:000327">
    <property type="entry name" value="neurogenic locus notch homolog protein 4"/>
    <property type="match status" value="1"/>
</dbReference>
<dbReference type="Pfam" id="PF14310">
    <property type="entry name" value="Fn3-like"/>
    <property type="match status" value="1"/>
</dbReference>
<dbReference type="PROSITE" id="PS00022">
    <property type="entry name" value="EGF_1"/>
    <property type="match status" value="5"/>
</dbReference>
<dbReference type="PRINTS" id="PR00010">
    <property type="entry name" value="EGFBLOOD"/>
</dbReference>
<dbReference type="InterPro" id="IPR000800">
    <property type="entry name" value="Notch_dom"/>
</dbReference>
<dbReference type="GO" id="GO:0007219">
    <property type="term" value="P:Notch signaling pathway"/>
    <property type="evidence" value="ECO:0007669"/>
    <property type="project" value="UniProtKB-KW"/>
</dbReference>
<evidence type="ECO:0000256" key="11">
    <source>
        <dbReference type="ARBA" id="ARBA00023043"/>
    </source>
</evidence>
<evidence type="ECO:0000256" key="20">
    <source>
        <dbReference type="SAM" id="Phobius"/>
    </source>
</evidence>
<feature type="compositionally biased region" description="Low complexity" evidence="19">
    <location>
        <begin position="991"/>
        <end position="1003"/>
    </location>
</feature>
<keyword evidence="15" id="KW-0804">Transcription</keyword>
<dbReference type="PROSITE" id="PS00010">
    <property type="entry name" value="ASX_HYDROXYL"/>
    <property type="match status" value="1"/>
</dbReference>
<dbReference type="InterPro" id="IPR051022">
    <property type="entry name" value="Notch_Cell-Fate_Det"/>
</dbReference>